<reference evidence="1 2" key="1">
    <citation type="journal article" date="2018" name="Int. J. Syst. Evol. Microbiol.">
        <title>Uliginosibacterium sediminicola sp. nov., isolated from freshwater sediment.</title>
        <authorList>
            <person name="Hwang W.M."/>
            <person name="Kim S.M."/>
            <person name="Kang K."/>
            <person name="Ahn T.Y."/>
        </authorList>
    </citation>
    <scope>NUCLEOTIDE SEQUENCE [LARGE SCALE GENOMIC DNA]</scope>
    <source>
        <strain evidence="1 2">M1-21</strain>
    </source>
</reference>
<keyword evidence="2" id="KW-1185">Reference proteome</keyword>
<protein>
    <submittedName>
        <fullName evidence="1">Uncharacterized protein</fullName>
    </submittedName>
</protein>
<evidence type="ECO:0000313" key="1">
    <source>
        <dbReference type="EMBL" id="MEN3070361.1"/>
    </source>
</evidence>
<dbReference type="Proteomes" id="UP001410394">
    <property type="component" value="Unassembled WGS sequence"/>
</dbReference>
<comment type="caution">
    <text evidence="1">The sequence shown here is derived from an EMBL/GenBank/DDBJ whole genome shotgun (WGS) entry which is preliminary data.</text>
</comment>
<dbReference type="EMBL" id="JBDIVE010000012">
    <property type="protein sequence ID" value="MEN3070361.1"/>
    <property type="molecule type" value="Genomic_DNA"/>
</dbReference>
<name>A0ABU9Z3I2_9RHOO</name>
<evidence type="ECO:0000313" key="2">
    <source>
        <dbReference type="Proteomes" id="UP001410394"/>
    </source>
</evidence>
<dbReference type="RefSeq" id="WP_345921140.1">
    <property type="nucleotide sequence ID" value="NZ_JBDIVE010000012.1"/>
</dbReference>
<sequence>MDNQLIQLVARLKIRLRQDRGFSVNTQKFFAERPYASQVLDSAEESDDESLVSLALEIRERLGWIAQPLVSPSPATQAAPASAPHAEKVQYVFGARSWG</sequence>
<gene>
    <name evidence="1" type="ORF">ABDB84_17890</name>
</gene>
<accession>A0ABU9Z3I2</accession>
<organism evidence="1 2">
    <name type="scientific">Uliginosibacterium sediminicola</name>
    <dbReference type="NCBI Taxonomy" id="2024550"/>
    <lineage>
        <taxon>Bacteria</taxon>
        <taxon>Pseudomonadati</taxon>
        <taxon>Pseudomonadota</taxon>
        <taxon>Betaproteobacteria</taxon>
        <taxon>Rhodocyclales</taxon>
        <taxon>Zoogloeaceae</taxon>
        <taxon>Uliginosibacterium</taxon>
    </lineage>
</organism>
<proteinExistence type="predicted"/>